<keyword evidence="1 7" id="KW-0723">Serine/threonine-protein kinase</keyword>
<dbReference type="InterPro" id="IPR000961">
    <property type="entry name" value="AGC-kinase_C"/>
</dbReference>
<gene>
    <name evidence="10" type="ORF">g.535</name>
</gene>
<feature type="binding site" evidence="6">
    <location>
        <position position="78"/>
    </location>
    <ligand>
        <name>ATP</name>
        <dbReference type="ChEBI" id="CHEBI:30616"/>
    </ligand>
</feature>
<evidence type="ECO:0000259" key="8">
    <source>
        <dbReference type="PROSITE" id="PS50011"/>
    </source>
</evidence>
<dbReference type="GO" id="GO:0005634">
    <property type="term" value="C:nucleus"/>
    <property type="evidence" value="ECO:0007669"/>
    <property type="project" value="TreeGrafter"/>
</dbReference>
<dbReference type="PROSITE" id="PS00107">
    <property type="entry name" value="PROTEIN_KINASE_ATP"/>
    <property type="match status" value="1"/>
</dbReference>
<comment type="similarity">
    <text evidence="7">Belongs to the protein kinase superfamily.</text>
</comment>
<dbReference type="PROSITE" id="PS00108">
    <property type="entry name" value="PROTEIN_KINASE_ST"/>
    <property type="match status" value="1"/>
</dbReference>
<keyword evidence="2" id="KW-0808">Transferase</keyword>
<dbReference type="InterPro" id="IPR008271">
    <property type="entry name" value="Ser/Thr_kinase_AS"/>
</dbReference>
<reference evidence="10" key="1">
    <citation type="submission" date="2015-12" db="EMBL/GenBank/DDBJ databases">
        <title>De novo transcriptome assembly of four potential Pierce s Disease insect vectors from Arizona vineyards.</title>
        <authorList>
            <person name="Tassone E.E."/>
        </authorList>
    </citation>
    <scope>NUCLEOTIDE SEQUENCE</scope>
</reference>
<proteinExistence type="inferred from homology"/>
<dbReference type="FunFam" id="1.10.510.10:FF:000005">
    <property type="entry name" value="cAMP-dependent protein kinase catalytic subunit alpha"/>
    <property type="match status" value="1"/>
</dbReference>
<dbReference type="Pfam" id="PF00069">
    <property type="entry name" value="Pkinase"/>
    <property type="match status" value="1"/>
</dbReference>
<keyword evidence="4" id="KW-0418">Kinase</keyword>
<keyword evidence="5 6" id="KW-0067">ATP-binding</keyword>
<dbReference type="InterPro" id="IPR011009">
    <property type="entry name" value="Kinase-like_dom_sf"/>
</dbReference>
<dbReference type="EMBL" id="GEDC01004660">
    <property type="protein sequence ID" value="JAS32638.1"/>
    <property type="molecule type" value="Transcribed_RNA"/>
</dbReference>
<dbReference type="GO" id="GO:0007476">
    <property type="term" value="P:imaginal disc-derived wing morphogenesis"/>
    <property type="evidence" value="ECO:0007669"/>
    <property type="project" value="UniProtKB-ARBA"/>
</dbReference>
<dbReference type="GO" id="GO:0004691">
    <property type="term" value="F:cAMP-dependent protein kinase activity"/>
    <property type="evidence" value="ECO:0007669"/>
    <property type="project" value="TreeGrafter"/>
</dbReference>
<dbReference type="SMART" id="SM00220">
    <property type="entry name" value="S_TKc"/>
    <property type="match status" value="1"/>
</dbReference>
<dbReference type="InterPro" id="IPR017441">
    <property type="entry name" value="Protein_kinase_ATP_BS"/>
</dbReference>
<organism evidence="10">
    <name type="scientific">Clastoptera arizonana</name>
    <name type="common">Arizona spittle bug</name>
    <dbReference type="NCBI Taxonomy" id="38151"/>
    <lineage>
        <taxon>Eukaryota</taxon>
        <taxon>Metazoa</taxon>
        <taxon>Ecdysozoa</taxon>
        <taxon>Arthropoda</taxon>
        <taxon>Hexapoda</taxon>
        <taxon>Insecta</taxon>
        <taxon>Pterygota</taxon>
        <taxon>Neoptera</taxon>
        <taxon>Paraneoptera</taxon>
        <taxon>Hemiptera</taxon>
        <taxon>Auchenorrhyncha</taxon>
        <taxon>Cercopoidea</taxon>
        <taxon>Clastopteridae</taxon>
        <taxon>Clastoptera</taxon>
    </lineage>
</organism>
<evidence type="ECO:0000256" key="2">
    <source>
        <dbReference type="ARBA" id="ARBA00022679"/>
    </source>
</evidence>
<dbReference type="Gene3D" id="3.30.200.20">
    <property type="entry name" value="Phosphorylase Kinase, domain 1"/>
    <property type="match status" value="1"/>
</dbReference>
<dbReference type="PROSITE" id="PS50011">
    <property type="entry name" value="PROTEIN_KINASE_DOM"/>
    <property type="match status" value="1"/>
</dbReference>
<sequence>MQTATVSQKFPDYGPLNITDLHLFLQEAKVDFLHSWGKKVEQTVSLYEFEILCNIGSGAFGKVVLAKYTPTGTKYAMKTMAKQQIMKYGQLGHAKSEKDVLQAINFPFVVHLEYFFIDNCLLYFVMPFISGGELFRHLQKFGRFEEQWVRFYTAQVILGLEYLHFLDIIYRDLKPENILIDHTGYLKIADFGFAKIVKGRTYTLCGTPEYIAPEIITNRGYGKAVDWWSLGVLLYEMAAGRAPFYHRQQMKMYEMAAALKYTMPKHFSPEIKDLIKNILQTDLSKRFGNLKNGVEDIKSHLWFRSTAWNTIYNRNMKAPYIPDEVNFDESSDILGVELPSSKENLFQQEFINF</sequence>
<dbReference type="GO" id="GO:0005952">
    <property type="term" value="C:cAMP-dependent protein kinase complex"/>
    <property type="evidence" value="ECO:0007669"/>
    <property type="project" value="TreeGrafter"/>
</dbReference>
<dbReference type="AlphaFoldDB" id="A0A1B6E400"/>
<evidence type="ECO:0000259" key="9">
    <source>
        <dbReference type="PROSITE" id="PS51285"/>
    </source>
</evidence>
<dbReference type="GO" id="GO:0005524">
    <property type="term" value="F:ATP binding"/>
    <property type="evidence" value="ECO:0007669"/>
    <property type="project" value="UniProtKB-UniRule"/>
</dbReference>
<evidence type="ECO:0000256" key="5">
    <source>
        <dbReference type="ARBA" id="ARBA00022840"/>
    </source>
</evidence>
<dbReference type="Gene3D" id="1.10.510.10">
    <property type="entry name" value="Transferase(Phosphotransferase) domain 1"/>
    <property type="match status" value="1"/>
</dbReference>
<dbReference type="PANTHER" id="PTHR24353:SF152">
    <property type="entry name" value="UT01108P-RELATED"/>
    <property type="match status" value="1"/>
</dbReference>
<dbReference type="PROSITE" id="PS51285">
    <property type="entry name" value="AGC_KINASE_CTER"/>
    <property type="match status" value="1"/>
</dbReference>
<dbReference type="PANTHER" id="PTHR24353">
    <property type="entry name" value="CYCLIC NUCLEOTIDE-DEPENDENT PROTEIN KINASE"/>
    <property type="match status" value="1"/>
</dbReference>
<evidence type="ECO:0000256" key="4">
    <source>
        <dbReference type="ARBA" id="ARBA00022777"/>
    </source>
</evidence>
<evidence type="ECO:0000256" key="6">
    <source>
        <dbReference type="PROSITE-ProRule" id="PRU10141"/>
    </source>
</evidence>
<dbReference type="GO" id="GO:0005829">
    <property type="term" value="C:cytosol"/>
    <property type="evidence" value="ECO:0007669"/>
    <property type="project" value="TreeGrafter"/>
</dbReference>
<dbReference type="SUPFAM" id="SSF56112">
    <property type="entry name" value="Protein kinase-like (PK-like)"/>
    <property type="match status" value="1"/>
</dbReference>
<evidence type="ECO:0000313" key="10">
    <source>
        <dbReference type="EMBL" id="JAS32638.1"/>
    </source>
</evidence>
<evidence type="ECO:0000256" key="1">
    <source>
        <dbReference type="ARBA" id="ARBA00022527"/>
    </source>
</evidence>
<dbReference type="InterPro" id="IPR000719">
    <property type="entry name" value="Prot_kinase_dom"/>
</dbReference>
<feature type="domain" description="AGC-kinase C-terminal" evidence="9">
    <location>
        <begin position="304"/>
        <end position="353"/>
    </location>
</feature>
<evidence type="ECO:0000256" key="3">
    <source>
        <dbReference type="ARBA" id="ARBA00022741"/>
    </source>
</evidence>
<evidence type="ECO:0008006" key="11">
    <source>
        <dbReference type="Google" id="ProtNLM"/>
    </source>
</evidence>
<protein>
    <recommendedName>
        <fullName evidence="11">Protein kinase domain-containing protein</fullName>
    </recommendedName>
</protein>
<accession>A0A1B6E400</accession>
<evidence type="ECO:0000256" key="7">
    <source>
        <dbReference type="RuleBase" id="RU000304"/>
    </source>
</evidence>
<name>A0A1B6E400_9HEMI</name>
<keyword evidence="3 6" id="KW-0547">Nucleotide-binding</keyword>
<feature type="domain" description="Protein kinase" evidence="8">
    <location>
        <begin position="49"/>
        <end position="303"/>
    </location>
</feature>